<reference evidence="9" key="1">
    <citation type="submission" date="2021-01" db="EMBL/GenBank/DDBJ databases">
        <authorList>
            <person name="Corre E."/>
            <person name="Pelletier E."/>
            <person name="Niang G."/>
            <person name="Scheremetjew M."/>
            <person name="Finn R."/>
            <person name="Kale V."/>
            <person name="Holt S."/>
            <person name="Cochrane G."/>
            <person name="Meng A."/>
            <person name="Brown T."/>
            <person name="Cohen L."/>
        </authorList>
    </citation>
    <scope>NUCLEOTIDE SEQUENCE</scope>
    <source>
        <strain evidence="9">CCMP2222</strain>
    </source>
</reference>
<dbReference type="Pfam" id="PF04178">
    <property type="entry name" value="Got1"/>
    <property type="match status" value="1"/>
</dbReference>
<sequence>MLFAFGSMTLLSSFAILKGPQAFGESLIQREKLPFSGAYVVGLVGTLVATIVMRSYILTAVFGLIQAVALLYFLASYVPGGQALLNFCGRCSGRAARAVYRSAT</sequence>
<evidence type="ECO:0000256" key="6">
    <source>
        <dbReference type="ARBA" id="ARBA00023136"/>
    </source>
</evidence>
<proteinExistence type="inferred from homology"/>
<keyword evidence="6 8" id="KW-0472">Membrane</keyword>
<dbReference type="GO" id="GO:0015031">
    <property type="term" value="P:protein transport"/>
    <property type="evidence" value="ECO:0007669"/>
    <property type="project" value="UniProtKB-KW"/>
</dbReference>
<dbReference type="EMBL" id="HBGQ01081347">
    <property type="protein sequence ID" value="CAD9509304.1"/>
    <property type="molecule type" value="Transcribed_RNA"/>
</dbReference>
<gene>
    <name evidence="9" type="ORF">AAND1436_LOCUS38881</name>
</gene>
<dbReference type="PANTHER" id="PTHR23137">
    <property type="entry name" value="VESICLE TRANSPORT PROTEIN-RELATED"/>
    <property type="match status" value="1"/>
</dbReference>
<dbReference type="PANTHER" id="PTHR23137:SF36">
    <property type="entry name" value="VESICLE TRANSPORT PROTEIN SFT2C"/>
    <property type="match status" value="1"/>
</dbReference>
<evidence type="ECO:0000313" key="9">
    <source>
        <dbReference type="EMBL" id="CAD9509304.1"/>
    </source>
</evidence>
<keyword evidence="5 8" id="KW-1133">Transmembrane helix</keyword>
<name>A0A7S2MY55_9DINO</name>
<dbReference type="GO" id="GO:0005737">
    <property type="term" value="C:cytoplasm"/>
    <property type="evidence" value="ECO:0007669"/>
    <property type="project" value="UniProtKB-ARBA"/>
</dbReference>
<evidence type="ECO:0000256" key="1">
    <source>
        <dbReference type="ARBA" id="ARBA00004141"/>
    </source>
</evidence>
<dbReference type="AlphaFoldDB" id="A0A7S2MY55"/>
<keyword evidence="4 8" id="KW-0653">Protein transport</keyword>
<protein>
    <recommendedName>
        <fullName evidence="8">Vesicle transport protein</fullName>
    </recommendedName>
</protein>
<comment type="similarity">
    <text evidence="7 8">Belongs to the SFT2 family.</text>
</comment>
<dbReference type="GO" id="GO:0016020">
    <property type="term" value="C:membrane"/>
    <property type="evidence" value="ECO:0007669"/>
    <property type="project" value="UniProtKB-SubCell"/>
</dbReference>
<evidence type="ECO:0000256" key="7">
    <source>
        <dbReference type="ARBA" id="ARBA00025800"/>
    </source>
</evidence>
<keyword evidence="2 8" id="KW-0813">Transport</keyword>
<comment type="function">
    <text evidence="8">May be involved in fusion of retrograde transport vesicles derived from an endocytic compartment with the Golgi complex.</text>
</comment>
<organism evidence="9">
    <name type="scientific">Alexandrium andersonii</name>
    <dbReference type="NCBI Taxonomy" id="327968"/>
    <lineage>
        <taxon>Eukaryota</taxon>
        <taxon>Sar</taxon>
        <taxon>Alveolata</taxon>
        <taxon>Dinophyceae</taxon>
        <taxon>Gonyaulacales</taxon>
        <taxon>Pyrocystaceae</taxon>
        <taxon>Alexandrium</taxon>
    </lineage>
</organism>
<dbReference type="GO" id="GO:0012505">
    <property type="term" value="C:endomembrane system"/>
    <property type="evidence" value="ECO:0007669"/>
    <property type="project" value="UniProtKB-ARBA"/>
</dbReference>
<evidence type="ECO:0000256" key="4">
    <source>
        <dbReference type="ARBA" id="ARBA00022927"/>
    </source>
</evidence>
<evidence type="ECO:0000256" key="8">
    <source>
        <dbReference type="RuleBase" id="RU363111"/>
    </source>
</evidence>
<dbReference type="InterPro" id="IPR011691">
    <property type="entry name" value="Vesicle_transpt_SFT2"/>
</dbReference>
<evidence type="ECO:0000256" key="3">
    <source>
        <dbReference type="ARBA" id="ARBA00022692"/>
    </source>
</evidence>
<evidence type="ECO:0000256" key="5">
    <source>
        <dbReference type="ARBA" id="ARBA00022989"/>
    </source>
</evidence>
<evidence type="ECO:0000256" key="2">
    <source>
        <dbReference type="ARBA" id="ARBA00022448"/>
    </source>
</evidence>
<dbReference type="InterPro" id="IPR007305">
    <property type="entry name" value="Vesicle_transpt_Got1/SFT2"/>
</dbReference>
<comment type="subcellular location">
    <subcellularLocation>
        <location evidence="1 8">Membrane</location>
        <topology evidence="1 8">Multi-pass membrane protein</topology>
    </subcellularLocation>
</comment>
<feature type="transmembrane region" description="Helical" evidence="8">
    <location>
        <begin position="34"/>
        <end position="52"/>
    </location>
</feature>
<comment type="caution">
    <text evidence="8">Lacks conserved residue(s) required for the propagation of feature annotation.</text>
</comment>
<keyword evidence="3 8" id="KW-0812">Transmembrane</keyword>
<dbReference type="GO" id="GO:0016192">
    <property type="term" value="P:vesicle-mediated transport"/>
    <property type="evidence" value="ECO:0007669"/>
    <property type="project" value="InterPro"/>
</dbReference>
<accession>A0A7S2MY55</accession>